<feature type="region of interest" description="Disordered" evidence="1">
    <location>
        <begin position="33"/>
        <end position="52"/>
    </location>
</feature>
<feature type="region of interest" description="Disordered" evidence="1">
    <location>
        <begin position="82"/>
        <end position="124"/>
    </location>
</feature>
<protein>
    <submittedName>
        <fullName evidence="3">Uncharacterized protein</fullName>
    </submittedName>
</protein>
<comment type="caution">
    <text evidence="3">The sequence shown here is derived from an EMBL/GenBank/DDBJ whole genome shotgun (WGS) entry which is preliminary data.</text>
</comment>
<dbReference type="Proteomes" id="UP000652013">
    <property type="component" value="Unassembled WGS sequence"/>
</dbReference>
<reference evidence="3" key="1">
    <citation type="submission" date="2021-01" db="EMBL/GenBank/DDBJ databases">
        <title>Whole genome shotgun sequence of Spirilliplanes yamanashiensis NBRC 15828.</title>
        <authorList>
            <person name="Komaki H."/>
            <person name="Tamura T."/>
        </authorList>
    </citation>
    <scope>NUCLEOTIDE SEQUENCE</scope>
    <source>
        <strain evidence="3">NBRC 15828</strain>
    </source>
</reference>
<keyword evidence="4" id="KW-1185">Reference proteome</keyword>
<feature type="region of interest" description="Disordered" evidence="1">
    <location>
        <begin position="152"/>
        <end position="214"/>
    </location>
</feature>
<name>A0A8J4DHU4_9ACTN</name>
<feature type="transmembrane region" description="Helical" evidence="2">
    <location>
        <begin position="128"/>
        <end position="146"/>
    </location>
</feature>
<organism evidence="3 4">
    <name type="scientific">Spirilliplanes yamanashiensis</name>
    <dbReference type="NCBI Taxonomy" id="42233"/>
    <lineage>
        <taxon>Bacteria</taxon>
        <taxon>Bacillati</taxon>
        <taxon>Actinomycetota</taxon>
        <taxon>Actinomycetes</taxon>
        <taxon>Micromonosporales</taxon>
        <taxon>Micromonosporaceae</taxon>
        <taxon>Spirilliplanes</taxon>
    </lineage>
</organism>
<evidence type="ECO:0000256" key="1">
    <source>
        <dbReference type="SAM" id="MobiDB-lite"/>
    </source>
</evidence>
<accession>A0A8J4DHU4</accession>
<keyword evidence="2" id="KW-0812">Transmembrane</keyword>
<dbReference type="EMBL" id="BOOY01000010">
    <property type="protein sequence ID" value="GIJ02457.1"/>
    <property type="molecule type" value="Genomic_DNA"/>
</dbReference>
<gene>
    <name evidence="3" type="ORF">Sya03_18090</name>
</gene>
<keyword evidence="2" id="KW-1133">Transmembrane helix</keyword>
<evidence type="ECO:0000313" key="3">
    <source>
        <dbReference type="EMBL" id="GIJ02457.1"/>
    </source>
</evidence>
<evidence type="ECO:0000313" key="4">
    <source>
        <dbReference type="Proteomes" id="UP000652013"/>
    </source>
</evidence>
<evidence type="ECO:0000256" key="2">
    <source>
        <dbReference type="SAM" id="Phobius"/>
    </source>
</evidence>
<proteinExistence type="predicted"/>
<dbReference type="RefSeq" id="WP_203937766.1">
    <property type="nucleotide sequence ID" value="NZ_BAAAGJ010000012.1"/>
</dbReference>
<feature type="compositionally biased region" description="Basic residues" evidence="1">
    <location>
        <begin position="96"/>
        <end position="118"/>
    </location>
</feature>
<keyword evidence="2" id="KW-0472">Membrane</keyword>
<dbReference type="AlphaFoldDB" id="A0A8J4DHU4"/>
<sequence>MFGIVRRKSHGLMARSEFGQGVEHFRAAATHAARGTGATVGPKLESARGRVQPAAGKVRDVASSGWGTALATLAPLAAAATEGARQAGRKTDKAGKTTRKAGGKQAKKLDRKARKMVGRKQSSSKGKLLGLGIAGLAVGAIGAMVLRKRQQEQWDEYDPSQPIGAVGQETIPAAMTPEPARTATLSSVPDEKDQTSSAQHSPTVAKMAGGESPN</sequence>